<sequence>MTGTTATPLVPPLDAALLNGSAAAAPAAAAAPQAGQPPGKGLSAVPLTTPTSVLGGDGLSDSPVAGSPAPRPAAADSGGSPLGANGAPAGGSAAATTQPPAPASPGAQVGAPVAAAAAAPATPPISGIIHSVVPTARPSAGAGGGGGSTGAGGGSPGSVNSPRAAGSPRRSALVRLFSASPKAGGAASGAAAGVDGGAAEEEDEEDCEDDGMKKKKTLLHRLFHRLLKRPPLDVASAAPSAPPLSVSDSSSLMAQLLALPPTFTPASPLLPPAASHLASRPTLVLDLDETLVHSSFTYLADAHLTLPLTISGETAVAYVRKRPRVDEFLAAVADIFEVVVFTASLALYADPVLDELSASAAAIHGGNPADMIHGRLYREHCVMVGGVFVKNLTLLGRDIKQVIIVDNSPISYAMQPENAVHILDFIDDEADGELDKTLAKVMTMRDVPDVRNVIRPPPKQAGAAPADTAAGGGDKVMGRSTKPTLPPLAAMEATKGSRRGSLQPGGDVSAGGIAGVTPVAVSGGADSPVTPPGVEEGREGVVGIDADSPAGSGEPVAATAGLADDAGDAMAAVASGQPDATAAATAAGIKGKAGAAEALVPGTPVTPSGPFSDASTAMQT</sequence>
<dbReference type="Proteomes" id="UP000798662">
    <property type="component" value="Chromosome 1"/>
</dbReference>
<evidence type="ECO:0000313" key="2">
    <source>
        <dbReference type="Proteomes" id="UP000798662"/>
    </source>
</evidence>
<keyword evidence="2" id="KW-1185">Reference proteome</keyword>
<protein>
    <submittedName>
        <fullName evidence="1">Uncharacterized protein</fullName>
    </submittedName>
</protein>
<name>A0ACC3BI60_PYRYE</name>
<dbReference type="EMBL" id="CM020618">
    <property type="protein sequence ID" value="KAK1857467.1"/>
    <property type="molecule type" value="Genomic_DNA"/>
</dbReference>
<evidence type="ECO:0000313" key="1">
    <source>
        <dbReference type="EMBL" id="KAK1857467.1"/>
    </source>
</evidence>
<gene>
    <name evidence="1" type="ORF">I4F81_000084</name>
</gene>
<comment type="caution">
    <text evidence="1">The sequence shown here is derived from an EMBL/GenBank/DDBJ whole genome shotgun (WGS) entry which is preliminary data.</text>
</comment>
<accession>A0ACC3BI60</accession>
<reference evidence="1" key="1">
    <citation type="submission" date="2019-11" db="EMBL/GenBank/DDBJ databases">
        <title>Nori genome reveals adaptations in red seaweeds to the harsh intertidal environment.</title>
        <authorList>
            <person name="Wang D."/>
            <person name="Mao Y."/>
        </authorList>
    </citation>
    <scope>NUCLEOTIDE SEQUENCE</scope>
    <source>
        <tissue evidence="1">Gametophyte</tissue>
    </source>
</reference>
<organism evidence="1 2">
    <name type="scientific">Pyropia yezoensis</name>
    <name type="common">Susabi-nori</name>
    <name type="synonym">Porphyra yezoensis</name>
    <dbReference type="NCBI Taxonomy" id="2788"/>
    <lineage>
        <taxon>Eukaryota</taxon>
        <taxon>Rhodophyta</taxon>
        <taxon>Bangiophyceae</taxon>
        <taxon>Bangiales</taxon>
        <taxon>Bangiaceae</taxon>
        <taxon>Pyropia</taxon>
    </lineage>
</organism>
<proteinExistence type="predicted"/>